<dbReference type="PANTHER" id="PTHR42736:SF1">
    <property type="entry name" value="PROTEIN-GLUTAMINE GAMMA-GLUTAMYLTRANSFERASE"/>
    <property type="match status" value="1"/>
</dbReference>
<dbReference type="SUPFAM" id="SSF54001">
    <property type="entry name" value="Cysteine proteinases"/>
    <property type="match status" value="1"/>
</dbReference>
<feature type="transmembrane region" description="Helical" evidence="2">
    <location>
        <begin position="161"/>
        <end position="181"/>
    </location>
</feature>
<dbReference type="RefSeq" id="WP_118913111.1">
    <property type="nucleotide sequence ID" value="NZ_CBCRVH010000004.1"/>
</dbReference>
<dbReference type="InterPro" id="IPR052901">
    <property type="entry name" value="Bact_TGase-like"/>
</dbReference>
<feature type="transmembrane region" description="Helical" evidence="2">
    <location>
        <begin position="193"/>
        <end position="212"/>
    </location>
</feature>
<dbReference type="InterPro" id="IPR038765">
    <property type="entry name" value="Papain-like_cys_pep_sf"/>
</dbReference>
<evidence type="ECO:0000256" key="1">
    <source>
        <dbReference type="SAM" id="MobiDB-lite"/>
    </source>
</evidence>
<dbReference type="Gene3D" id="3.10.620.30">
    <property type="match status" value="1"/>
</dbReference>
<feature type="compositionally biased region" description="Low complexity" evidence="1">
    <location>
        <begin position="548"/>
        <end position="583"/>
    </location>
</feature>
<keyword evidence="2" id="KW-0472">Membrane</keyword>
<comment type="caution">
    <text evidence="4">The sequence shown here is derived from an EMBL/GenBank/DDBJ whole genome shotgun (WGS) entry which is preliminary data.</text>
</comment>
<dbReference type="Proteomes" id="UP000285376">
    <property type="component" value="Unassembled WGS sequence"/>
</dbReference>
<dbReference type="Pfam" id="PF01841">
    <property type="entry name" value="Transglut_core"/>
    <property type="match status" value="1"/>
</dbReference>
<protein>
    <submittedName>
        <fullName evidence="4">Transglutaminase domain-containing protein</fullName>
    </submittedName>
</protein>
<sequence length="746" mass="77936">MKSRQIPSDVALLLLALAASWPLVELTSSSALVGPALAVVALVWFVGAVCRFTHRTPAFIVTAQLVALAVATLGVFVAKGGSLTAASVKATAASAQEAANTSVAPLPAMLGVLVMLALAAGLVTLVVDYVGGTARMPMLTVLPVAAPFILATTALGDTLRARYFVAAAIAWAFVVLAASFAEGSSLRTGLMRSLPVFAAMTAVAVLTALVLAPSVPQRATPALAEGGAQGVNNSVDFSETLDLSKSLNSRNAAPVLTYTTQATTPAPLRATTSSSYADGVWRAESSGPFTDARPNTELPNPGAEDSMPARTERMSVTLNGMRPPFVAAPAQLRAANFGSANPTFRVGTNNGVPFLSQPAPAYSVLYREYTAAARPTSNERAGVGGSVTAKDLDTATLPEAAKQRITRLNQSSGAADAGTPFEQAVALQRYLRTDPSFTYSLRLAPTRSENGRELDPLSNFLETRRGYCTQFATAMVMGARQMGLPARVAIGFLPGTERSGTYEVRAADAHAWAEVYFPGMGWTRFDPTPGLRSGAPPPYAPDTPTGDSSASSSSSAPTSSTSTSSSTSSVRPSSETSTSSSTTQPAKPDSDSFPWAHVLAVLGGLALVALLASVLPLAGRRKRQEVTRTASTDRERDEGAWHAMLWSLRDLGYTTPEGLSPRATAEAFTRDNPESGTTVREALERACSGMEASRYAPTTGRSQASACDRVVRAARDEASWGARVKALLVPASGRAYLTALGRRNRP</sequence>
<feature type="transmembrane region" description="Helical" evidence="2">
    <location>
        <begin position="59"/>
        <end position="78"/>
    </location>
</feature>
<dbReference type="Pfam" id="PF11992">
    <property type="entry name" value="TgpA_N"/>
    <property type="match status" value="1"/>
</dbReference>
<organism evidence="4 5">
    <name type="scientific">Dermacoccus abyssi</name>
    <dbReference type="NCBI Taxonomy" id="322596"/>
    <lineage>
        <taxon>Bacteria</taxon>
        <taxon>Bacillati</taxon>
        <taxon>Actinomycetota</taxon>
        <taxon>Actinomycetes</taxon>
        <taxon>Micrococcales</taxon>
        <taxon>Dermacoccaceae</taxon>
        <taxon>Dermacoccus</taxon>
    </lineage>
</organism>
<keyword evidence="2" id="KW-0812">Transmembrane</keyword>
<feature type="transmembrane region" description="Helical" evidence="2">
    <location>
        <begin position="595"/>
        <end position="618"/>
    </location>
</feature>
<dbReference type="AlphaFoldDB" id="A0A417Z759"/>
<feature type="domain" description="Transglutaminase-like" evidence="3">
    <location>
        <begin position="460"/>
        <end position="529"/>
    </location>
</feature>
<evidence type="ECO:0000256" key="2">
    <source>
        <dbReference type="SAM" id="Phobius"/>
    </source>
</evidence>
<dbReference type="InterPro" id="IPR002931">
    <property type="entry name" value="Transglutaminase-like"/>
</dbReference>
<gene>
    <name evidence="4" type="ORF">D1832_06310</name>
</gene>
<feature type="region of interest" description="Disordered" evidence="1">
    <location>
        <begin position="281"/>
        <end position="308"/>
    </location>
</feature>
<dbReference type="SMART" id="SM00460">
    <property type="entry name" value="TGc"/>
    <property type="match status" value="1"/>
</dbReference>
<dbReference type="EMBL" id="QWLM01000005">
    <property type="protein sequence ID" value="RHW46435.1"/>
    <property type="molecule type" value="Genomic_DNA"/>
</dbReference>
<keyword evidence="2" id="KW-1133">Transmembrane helix</keyword>
<dbReference type="InterPro" id="IPR021878">
    <property type="entry name" value="TgpA_N"/>
</dbReference>
<feature type="transmembrane region" description="Helical" evidence="2">
    <location>
        <begin position="137"/>
        <end position="155"/>
    </location>
</feature>
<feature type="transmembrane region" description="Helical" evidence="2">
    <location>
        <begin position="32"/>
        <end position="52"/>
    </location>
</feature>
<evidence type="ECO:0000259" key="3">
    <source>
        <dbReference type="SMART" id="SM00460"/>
    </source>
</evidence>
<name>A0A417Z759_9MICO</name>
<evidence type="ECO:0000313" key="5">
    <source>
        <dbReference type="Proteomes" id="UP000285376"/>
    </source>
</evidence>
<evidence type="ECO:0000313" key="4">
    <source>
        <dbReference type="EMBL" id="RHW46435.1"/>
    </source>
</evidence>
<reference evidence="4 5" key="1">
    <citation type="submission" date="2018-08" db="EMBL/GenBank/DDBJ databases">
        <title>Whole genome sequence analysis of Dermacoccus abyssi bacteria isolated from Deep Mariana trench Micromonospora spp reveals genes involved in the environmental adaptation and production of secondary metabolites.</title>
        <authorList>
            <person name="Abdel-Mageed W.M."/>
            <person name="Lehri B."/>
            <person name="Nouioui I."/>
            <person name="Goodfellow I."/>
            <person name="Jaspars M."/>
            <person name="Karlyshev A."/>
        </authorList>
    </citation>
    <scope>NUCLEOTIDE SEQUENCE [LARGE SCALE GENOMIC DNA]</scope>
    <source>
        <strain evidence="4 5">MT1.1</strain>
    </source>
</reference>
<accession>A0A417Z759</accession>
<dbReference type="PANTHER" id="PTHR42736">
    <property type="entry name" value="PROTEIN-GLUTAMINE GAMMA-GLUTAMYLTRANSFERASE"/>
    <property type="match status" value="1"/>
</dbReference>
<feature type="region of interest" description="Disordered" evidence="1">
    <location>
        <begin position="528"/>
        <end position="592"/>
    </location>
</feature>
<feature type="transmembrane region" description="Helical" evidence="2">
    <location>
        <begin position="108"/>
        <end position="130"/>
    </location>
</feature>
<proteinExistence type="predicted"/>